<sequence length="176" mass="16717">MRLGPAEVVDLEQRRHHDQVLGDALGVLLAQGAQLVVHRTVELLARDALGDARLGQLGGTRRKPRTTATLTVVEGPGVALVAPTGSTTALGAAGRASTGTTCSGTAPSGASAGGPTCAVAAGAATVGATAAAALTTLTAVAATLTSGATAALAAGATGASGATAARGWTTALAVTT</sequence>
<reference evidence="2" key="1">
    <citation type="journal article" date="2019" name="Int. J. Syst. Evol. Microbiol.">
        <title>The Global Catalogue of Microorganisms (GCM) 10K type strain sequencing project: providing services to taxonomists for standard genome sequencing and annotation.</title>
        <authorList>
            <consortium name="The Broad Institute Genomics Platform"/>
            <consortium name="The Broad Institute Genome Sequencing Center for Infectious Disease"/>
            <person name="Wu L."/>
            <person name="Ma J."/>
        </authorList>
    </citation>
    <scope>NUCLEOTIDE SEQUENCE [LARGE SCALE GENOMIC DNA]</scope>
    <source>
        <strain evidence="2">JCM 18961</strain>
    </source>
</reference>
<protein>
    <submittedName>
        <fullName evidence="1">Uncharacterized protein</fullName>
    </submittedName>
</protein>
<proteinExistence type="predicted"/>
<evidence type="ECO:0000313" key="2">
    <source>
        <dbReference type="Proteomes" id="UP001500556"/>
    </source>
</evidence>
<organism evidence="1 2">
    <name type="scientific">Pedococcus ginsenosidimutans</name>
    <dbReference type="NCBI Taxonomy" id="490570"/>
    <lineage>
        <taxon>Bacteria</taxon>
        <taxon>Bacillati</taxon>
        <taxon>Actinomycetota</taxon>
        <taxon>Actinomycetes</taxon>
        <taxon>Micrococcales</taxon>
        <taxon>Intrasporangiaceae</taxon>
        <taxon>Pedococcus</taxon>
    </lineage>
</organism>
<dbReference type="Proteomes" id="UP001500556">
    <property type="component" value="Unassembled WGS sequence"/>
</dbReference>
<comment type="caution">
    <text evidence="1">The sequence shown here is derived from an EMBL/GenBank/DDBJ whole genome shotgun (WGS) entry which is preliminary data.</text>
</comment>
<evidence type="ECO:0000313" key="1">
    <source>
        <dbReference type="EMBL" id="GAA4731952.1"/>
    </source>
</evidence>
<name>A0ABP8YM12_9MICO</name>
<gene>
    <name evidence="1" type="ORF">GCM10025782_33930</name>
</gene>
<keyword evidence="2" id="KW-1185">Reference proteome</keyword>
<accession>A0ABP8YM12</accession>
<dbReference type="EMBL" id="BAABLO010000012">
    <property type="protein sequence ID" value="GAA4731952.1"/>
    <property type="molecule type" value="Genomic_DNA"/>
</dbReference>